<accession>A0A162J6V8</accession>
<dbReference type="GO" id="GO:0005524">
    <property type="term" value="F:ATP binding"/>
    <property type="evidence" value="ECO:0007669"/>
    <property type="project" value="UniProtKB-KW"/>
</dbReference>
<dbReference type="EMBL" id="LITQ01000027">
    <property type="protein sequence ID" value="OAA91175.1"/>
    <property type="molecule type" value="Genomic_DNA"/>
</dbReference>
<dbReference type="PROSITE" id="PS00211">
    <property type="entry name" value="ABC_TRANSPORTER_1"/>
    <property type="match status" value="1"/>
</dbReference>
<dbReference type="Pfam" id="PF00005">
    <property type="entry name" value="ABC_tran"/>
    <property type="match status" value="1"/>
</dbReference>
<keyword evidence="5" id="KW-0378">Hydrolase</keyword>
<dbReference type="Proteomes" id="UP000077384">
    <property type="component" value="Unassembled WGS sequence"/>
</dbReference>
<dbReference type="InterPro" id="IPR027417">
    <property type="entry name" value="P-loop_NTPase"/>
</dbReference>
<evidence type="ECO:0000313" key="7">
    <source>
        <dbReference type="Proteomes" id="UP000077384"/>
    </source>
</evidence>
<evidence type="ECO:0000256" key="1">
    <source>
        <dbReference type="ARBA" id="ARBA00022448"/>
    </source>
</evidence>
<proteinExistence type="predicted"/>
<keyword evidence="8" id="KW-1185">Reference proteome</keyword>
<dbReference type="Proteomes" id="UP000093694">
    <property type="component" value="Unassembled WGS sequence"/>
</dbReference>
<evidence type="ECO:0000256" key="2">
    <source>
        <dbReference type="ARBA" id="ARBA00022741"/>
    </source>
</evidence>
<dbReference type="PATRIC" id="fig|1705578.3.peg.2120"/>
<dbReference type="SMART" id="SM00382">
    <property type="entry name" value="AAA"/>
    <property type="match status" value="1"/>
</dbReference>
<evidence type="ECO:0000313" key="5">
    <source>
        <dbReference type="EMBL" id="OAA91175.1"/>
    </source>
</evidence>
<dbReference type="InterPro" id="IPR017871">
    <property type="entry name" value="ABC_transporter-like_CS"/>
</dbReference>
<dbReference type="PANTHER" id="PTHR42781:SF4">
    <property type="entry name" value="SPERMIDINE_PUTRESCINE IMPORT ATP-BINDING PROTEIN POTA"/>
    <property type="match status" value="1"/>
</dbReference>
<protein>
    <submittedName>
        <fullName evidence="5">Sulfate/thiosulfate import ATP-binding protein CysA</fullName>
        <ecNumber evidence="5">3.6.3.25</ecNumber>
    </submittedName>
</protein>
<dbReference type="InterPro" id="IPR003593">
    <property type="entry name" value="AAA+_ATPase"/>
</dbReference>
<dbReference type="InterPro" id="IPR050093">
    <property type="entry name" value="ABC_SmlMolc_Importer"/>
</dbReference>
<evidence type="ECO:0000256" key="3">
    <source>
        <dbReference type="ARBA" id="ARBA00022840"/>
    </source>
</evidence>
<evidence type="ECO:0000313" key="8">
    <source>
        <dbReference type="Proteomes" id="UP000093694"/>
    </source>
</evidence>
<dbReference type="InterPro" id="IPR003439">
    <property type="entry name" value="ABC_transporter-like_ATP-bd"/>
</dbReference>
<dbReference type="PROSITE" id="PS50893">
    <property type="entry name" value="ABC_TRANSPORTER_2"/>
    <property type="match status" value="1"/>
</dbReference>
<keyword evidence="3 5" id="KW-0067">ATP-binding</keyword>
<keyword evidence="1" id="KW-0813">Transport</keyword>
<reference evidence="5 7" key="1">
    <citation type="journal article" date="2015" name="Biotechnol. Bioeng.">
        <title>Genome sequence and phenotypic characterization of Caulobacter segnis.</title>
        <authorList>
            <person name="Patel S."/>
            <person name="Fletcher B."/>
            <person name="Scott D.C."/>
            <person name="Ely B."/>
        </authorList>
    </citation>
    <scope>NUCLEOTIDE SEQUENCE [LARGE SCALE GENOMIC DNA]</scope>
    <source>
        <strain evidence="5 7">PS02</strain>
    </source>
</reference>
<comment type="caution">
    <text evidence="5">The sequence shown here is derived from an EMBL/GenBank/DDBJ whole genome shotgun (WGS) entry which is preliminary data.</text>
</comment>
<dbReference type="PANTHER" id="PTHR42781">
    <property type="entry name" value="SPERMIDINE/PUTRESCINE IMPORT ATP-BINDING PROTEIN POTA"/>
    <property type="match status" value="1"/>
</dbReference>
<dbReference type="GO" id="GO:0016887">
    <property type="term" value="F:ATP hydrolysis activity"/>
    <property type="evidence" value="ECO:0007669"/>
    <property type="project" value="InterPro"/>
</dbReference>
<dbReference type="SUPFAM" id="SSF52540">
    <property type="entry name" value="P-loop containing nucleoside triphosphate hydrolases"/>
    <property type="match status" value="1"/>
</dbReference>
<sequence length="354" mass="40377">MGLYVDIEKKLPGFSLKVKFNNEKNIIGLLGASGSGKSMTLKFIAGLDTPDRGKIVLNEKVLYDSDKKINIPSRKRKVGFLFQNYALFPNMNVEQNIGFGLQDMDKDKKNKIISEKINMMNLKGLERRFPSQLSGGQQQRVAIARALAIEPEILLLDEPFSALDTHLRSKMEEQLIHILSNYNGHTVFVSHNRDEIYRICKNIAVINRGKVEAFGDRDYIFKNPPTVSAAQLTGCKNISKVEVVDEHTIEAVDWGCTLKVKDKIEGKVSYMGIRAHYVELADDNKNENIFKCCVNHINESPFTVSIYLDSVEEKTYTKTKSLLWEIPKENWVALKKISQPWNIYIDKDNLFLIE</sequence>
<organism evidence="5 7">
    <name type="scientific">Clostridium coskatii</name>
    <dbReference type="NCBI Taxonomy" id="1705578"/>
    <lineage>
        <taxon>Bacteria</taxon>
        <taxon>Bacillati</taxon>
        <taxon>Bacillota</taxon>
        <taxon>Clostridia</taxon>
        <taxon>Eubacteriales</taxon>
        <taxon>Clostridiaceae</taxon>
        <taxon>Clostridium</taxon>
    </lineage>
</organism>
<feature type="domain" description="ABC transporter" evidence="4">
    <location>
        <begin position="2"/>
        <end position="233"/>
    </location>
</feature>
<evidence type="ECO:0000313" key="6">
    <source>
        <dbReference type="EMBL" id="OBR90602.1"/>
    </source>
</evidence>
<dbReference type="Gene3D" id="3.40.50.300">
    <property type="entry name" value="P-loop containing nucleotide triphosphate hydrolases"/>
    <property type="match status" value="1"/>
</dbReference>
<keyword evidence="2" id="KW-0547">Nucleotide-binding</keyword>
<dbReference type="RefSeq" id="WP_013238865.1">
    <property type="nucleotide sequence ID" value="NZ_LITQ01000027.1"/>
</dbReference>
<dbReference type="EMBL" id="LROR01000089">
    <property type="protein sequence ID" value="OBR90602.1"/>
    <property type="molecule type" value="Genomic_DNA"/>
</dbReference>
<gene>
    <name evidence="5" type="primary">cysA_2</name>
    <name evidence="6" type="ORF">CLCOS_39670</name>
    <name evidence="5" type="ORF">WX73_01866</name>
</gene>
<dbReference type="EC" id="3.6.3.25" evidence="5"/>
<name>A0A162J6V8_9CLOT</name>
<evidence type="ECO:0000259" key="4">
    <source>
        <dbReference type="PROSITE" id="PS50893"/>
    </source>
</evidence>
<reference evidence="6 8" key="2">
    <citation type="journal article" date="2016" name="Front. Microbiol.">
        <title>Industrial Acetogenic Biocatalysts: A Comparative Metabolic and Genomic Analysis.</title>
        <authorList>
            <person name="Bengelsdorf F."/>
            <person name="Poehlein A."/>
            <person name="Sonja S."/>
            <person name="Erz C."/>
            <person name="Hummel T."/>
            <person name="Hoffmeister S."/>
            <person name="Daniel R."/>
            <person name="Durre P."/>
        </authorList>
    </citation>
    <scope>NUCLEOTIDE SEQUENCE [LARGE SCALE GENOMIC DNA]</scope>
    <source>
        <strain evidence="6 8">PTA-10522</strain>
    </source>
</reference>
<dbReference type="AlphaFoldDB" id="A0A162J6V8"/>